<dbReference type="OrthoDB" id="5805849at2759"/>
<evidence type="ECO:0000256" key="1">
    <source>
        <dbReference type="SAM" id="Phobius"/>
    </source>
</evidence>
<proteinExistence type="predicted"/>
<dbReference type="EMBL" id="LIAE01008657">
    <property type="protein sequence ID" value="PAV73123.1"/>
    <property type="molecule type" value="Genomic_DNA"/>
</dbReference>
<keyword evidence="1" id="KW-0472">Membrane</keyword>
<evidence type="ECO:0000313" key="4">
    <source>
        <dbReference type="Proteomes" id="UP000218231"/>
    </source>
</evidence>
<keyword evidence="2" id="KW-0732">Signal</keyword>
<feature type="chain" id="PRO_5012109916" evidence="2">
    <location>
        <begin position="21"/>
        <end position="105"/>
    </location>
</feature>
<sequence length="105" mass="12376">MARLNLLIYSFLSLIISIFAHNQIDEIPKEASRNYSDVWIILILCIVLCFAIRHANDFYTGHKITLVQENLHPSRFRYGKSDGVLSNIERDFENMYRALEDKQVW</sequence>
<protein>
    <submittedName>
        <fullName evidence="3">Uncharacterized protein</fullName>
    </submittedName>
</protein>
<keyword evidence="4" id="KW-1185">Reference proteome</keyword>
<gene>
    <name evidence="3" type="ORF">WR25_17605</name>
</gene>
<feature type="transmembrane region" description="Helical" evidence="1">
    <location>
        <begin position="36"/>
        <end position="55"/>
    </location>
</feature>
<evidence type="ECO:0000256" key="2">
    <source>
        <dbReference type="SAM" id="SignalP"/>
    </source>
</evidence>
<dbReference type="AlphaFoldDB" id="A0A2A2KGZ4"/>
<keyword evidence="1" id="KW-0812">Transmembrane</keyword>
<organism evidence="3 4">
    <name type="scientific">Diploscapter pachys</name>
    <dbReference type="NCBI Taxonomy" id="2018661"/>
    <lineage>
        <taxon>Eukaryota</taxon>
        <taxon>Metazoa</taxon>
        <taxon>Ecdysozoa</taxon>
        <taxon>Nematoda</taxon>
        <taxon>Chromadorea</taxon>
        <taxon>Rhabditida</taxon>
        <taxon>Rhabditina</taxon>
        <taxon>Rhabditomorpha</taxon>
        <taxon>Rhabditoidea</taxon>
        <taxon>Rhabditidae</taxon>
        <taxon>Diploscapter</taxon>
    </lineage>
</organism>
<accession>A0A2A2KGZ4</accession>
<feature type="signal peptide" evidence="2">
    <location>
        <begin position="1"/>
        <end position="20"/>
    </location>
</feature>
<keyword evidence="1" id="KW-1133">Transmembrane helix</keyword>
<evidence type="ECO:0000313" key="3">
    <source>
        <dbReference type="EMBL" id="PAV73123.1"/>
    </source>
</evidence>
<comment type="caution">
    <text evidence="3">The sequence shown here is derived from an EMBL/GenBank/DDBJ whole genome shotgun (WGS) entry which is preliminary data.</text>
</comment>
<dbReference type="Proteomes" id="UP000218231">
    <property type="component" value="Unassembled WGS sequence"/>
</dbReference>
<name>A0A2A2KGZ4_9BILA</name>
<reference evidence="3 4" key="1">
    <citation type="journal article" date="2017" name="Curr. Biol.">
        <title>Genome architecture and evolution of a unichromosomal asexual nematode.</title>
        <authorList>
            <person name="Fradin H."/>
            <person name="Zegar C."/>
            <person name="Gutwein M."/>
            <person name="Lucas J."/>
            <person name="Kovtun M."/>
            <person name="Corcoran D."/>
            <person name="Baugh L.R."/>
            <person name="Kiontke K."/>
            <person name="Gunsalus K."/>
            <person name="Fitch D.H."/>
            <person name="Piano F."/>
        </authorList>
    </citation>
    <scope>NUCLEOTIDE SEQUENCE [LARGE SCALE GENOMIC DNA]</scope>
    <source>
        <strain evidence="3">PF1309</strain>
    </source>
</reference>